<dbReference type="CDD" id="cd01647">
    <property type="entry name" value="RT_LTR"/>
    <property type="match status" value="1"/>
</dbReference>
<accession>A0A388MDR3</accession>
<evidence type="ECO:0000259" key="2">
    <source>
        <dbReference type="PROSITE" id="PS50878"/>
    </source>
</evidence>
<dbReference type="Gramene" id="GBG92708">
    <property type="protein sequence ID" value="GBG92708"/>
    <property type="gene ID" value="CBR_g56847"/>
</dbReference>
<gene>
    <name evidence="3" type="ORF">CBR_g56847</name>
</gene>
<dbReference type="InterPro" id="IPR000477">
    <property type="entry name" value="RT_dom"/>
</dbReference>
<dbReference type="PANTHER" id="PTHR33064">
    <property type="entry name" value="POL PROTEIN"/>
    <property type="match status" value="1"/>
</dbReference>
<dbReference type="EMBL" id="BFEA01001118">
    <property type="protein sequence ID" value="GBG92708.1"/>
    <property type="molecule type" value="Genomic_DNA"/>
</dbReference>
<reference evidence="3 4" key="1">
    <citation type="journal article" date="2018" name="Cell">
        <title>The Chara Genome: Secondary Complexity and Implications for Plant Terrestrialization.</title>
        <authorList>
            <person name="Nishiyama T."/>
            <person name="Sakayama H."/>
            <person name="Vries J.D."/>
            <person name="Buschmann H."/>
            <person name="Saint-Marcoux D."/>
            <person name="Ullrich K.K."/>
            <person name="Haas F.B."/>
            <person name="Vanderstraeten L."/>
            <person name="Becker D."/>
            <person name="Lang D."/>
            <person name="Vosolsobe S."/>
            <person name="Rombauts S."/>
            <person name="Wilhelmsson P.K.I."/>
            <person name="Janitza P."/>
            <person name="Kern R."/>
            <person name="Heyl A."/>
            <person name="Rumpler F."/>
            <person name="Villalobos L.I.A.C."/>
            <person name="Clay J.M."/>
            <person name="Skokan R."/>
            <person name="Toyoda A."/>
            <person name="Suzuki Y."/>
            <person name="Kagoshima H."/>
            <person name="Schijlen E."/>
            <person name="Tajeshwar N."/>
            <person name="Catarino B."/>
            <person name="Hetherington A.J."/>
            <person name="Saltykova A."/>
            <person name="Bonnot C."/>
            <person name="Breuninger H."/>
            <person name="Symeonidi A."/>
            <person name="Radhakrishnan G.V."/>
            <person name="Van Nieuwerburgh F."/>
            <person name="Deforce D."/>
            <person name="Chang C."/>
            <person name="Karol K.G."/>
            <person name="Hedrich R."/>
            <person name="Ulvskov P."/>
            <person name="Glockner G."/>
            <person name="Delwiche C.F."/>
            <person name="Petrasek J."/>
            <person name="Van de Peer Y."/>
            <person name="Friml J."/>
            <person name="Beilby M."/>
            <person name="Dolan L."/>
            <person name="Kohara Y."/>
            <person name="Sugano S."/>
            <person name="Fujiyama A."/>
            <person name="Delaux P.-M."/>
            <person name="Quint M."/>
            <person name="TheiBen G."/>
            <person name="Hagemann M."/>
            <person name="Harholt J."/>
            <person name="Dunand C."/>
            <person name="Zachgo S."/>
            <person name="Langdale J."/>
            <person name="Maumus F."/>
            <person name="Straeten D.V.D."/>
            <person name="Gould S.B."/>
            <person name="Rensing S.A."/>
        </authorList>
    </citation>
    <scope>NUCLEOTIDE SEQUENCE [LARGE SCALE GENOMIC DNA]</scope>
    <source>
        <strain evidence="3 4">S276</strain>
    </source>
</reference>
<sequence length="342" mass="38811">MPYPIGNGRPGIQSGAVVPHEHAKFDIRHGFHHILAKEEDRLKTAFVLFEGKWQWVRCPMGICDEPATFQRLINMTFQNFVNKTRLTQGMINFCVIVYMNDILVYSETYHGHAQHIEWTLGALRDAGFKIALEKSEFFLSEISFLGYVVTRGGRRPDSRKVTTSTCTEIDEDNCLYPSQALYLEIEVTDLTFWDPIARRNTTQDEEIGGAEEEEEEEEPSSEECDDPDYVSERETGIASGSSQPRKKNKEEEEQRKRKRQETAEGKRPATNVSLIDPSIGDLWCDPESPIEEDDRTAAEGSRRRRKRSESPASFGSPSRSAIRLHQDLGVRASSPVVLSPTP</sequence>
<evidence type="ECO:0000256" key="1">
    <source>
        <dbReference type="SAM" id="MobiDB-lite"/>
    </source>
</evidence>
<dbReference type="InterPro" id="IPR051320">
    <property type="entry name" value="Viral_Replic_Matur_Polypro"/>
</dbReference>
<dbReference type="AlphaFoldDB" id="A0A388MDR3"/>
<feature type="compositionally biased region" description="Basic and acidic residues" evidence="1">
    <location>
        <begin position="248"/>
        <end position="267"/>
    </location>
</feature>
<name>A0A388MDR3_CHABU</name>
<keyword evidence="4" id="KW-1185">Reference proteome</keyword>
<dbReference type="PANTHER" id="PTHR33064:SF37">
    <property type="entry name" value="RIBONUCLEASE H"/>
    <property type="match status" value="1"/>
</dbReference>
<dbReference type="InterPro" id="IPR043502">
    <property type="entry name" value="DNA/RNA_pol_sf"/>
</dbReference>
<comment type="caution">
    <text evidence="3">The sequence shown here is derived from an EMBL/GenBank/DDBJ whole genome shotgun (WGS) entry which is preliminary data.</text>
</comment>
<dbReference type="SUPFAM" id="SSF56672">
    <property type="entry name" value="DNA/RNA polymerases"/>
    <property type="match status" value="1"/>
</dbReference>
<evidence type="ECO:0000313" key="3">
    <source>
        <dbReference type="EMBL" id="GBG92708.1"/>
    </source>
</evidence>
<dbReference type="OrthoDB" id="5978043at2759"/>
<feature type="compositionally biased region" description="Acidic residues" evidence="1">
    <location>
        <begin position="203"/>
        <end position="229"/>
    </location>
</feature>
<protein>
    <recommendedName>
        <fullName evidence="2">Reverse transcriptase domain-containing protein</fullName>
    </recommendedName>
</protein>
<dbReference type="Gene3D" id="3.30.70.270">
    <property type="match status" value="1"/>
</dbReference>
<organism evidence="3 4">
    <name type="scientific">Chara braunii</name>
    <name type="common">Braun's stonewort</name>
    <dbReference type="NCBI Taxonomy" id="69332"/>
    <lineage>
        <taxon>Eukaryota</taxon>
        <taxon>Viridiplantae</taxon>
        <taxon>Streptophyta</taxon>
        <taxon>Charophyceae</taxon>
        <taxon>Charales</taxon>
        <taxon>Characeae</taxon>
        <taxon>Chara</taxon>
    </lineage>
</organism>
<feature type="domain" description="Reverse transcriptase" evidence="2">
    <location>
        <begin position="1"/>
        <end position="149"/>
    </location>
</feature>
<proteinExistence type="predicted"/>
<dbReference type="Gene3D" id="3.10.10.10">
    <property type="entry name" value="HIV Type 1 Reverse Transcriptase, subunit A, domain 1"/>
    <property type="match status" value="1"/>
</dbReference>
<dbReference type="Proteomes" id="UP000265515">
    <property type="component" value="Unassembled WGS sequence"/>
</dbReference>
<dbReference type="PROSITE" id="PS50878">
    <property type="entry name" value="RT_POL"/>
    <property type="match status" value="1"/>
</dbReference>
<feature type="region of interest" description="Disordered" evidence="1">
    <location>
        <begin position="199"/>
        <end position="342"/>
    </location>
</feature>
<dbReference type="Pfam" id="PF00078">
    <property type="entry name" value="RVT_1"/>
    <property type="match status" value="1"/>
</dbReference>
<dbReference type="InterPro" id="IPR043128">
    <property type="entry name" value="Rev_trsase/Diguanyl_cyclase"/>
</dbReference>
<evidence type="ECO:0000313" key="4">
    <source>
        <dbReference type="Proteomes" id="UP000265515"/>
    </source>
</evidence>